<dbReference type="GO" id="GO:0016787">
    <property type="term" value="F:hydrolase activity"/>
    <property type="evidence" value="ECO:0007669"/>
    <property type="project" value="UniProtKB-KW"/>
</dbReference>
<reference evidence="3" key="1">
    <citation type="journal article" date="2020" name="New Phytol.">
        <title>Comparative genomics reveals dynamic genome evolution in host specialist ectomycorrhizal fungi.</title>
        <authorList>
            <person name="Lofgren L.A."/>
            <person name="Nguyen N.H."/>
            <person name="Vilgalys R."/>
            <person name="Ruytinx J."/>
            <person name="Liao H.L."/>
            <person name="Branco S."/>
            <person name="Kuo A."/>
            <person name="LaButti K."/>
            <person name="Lipzen A."/>
            <person name="Andreopoulos W."/>
            <person name="Pangilinan J."/>
            <person name="Riley R."/>
            <person name="Hundley H."/>
            <person name="Na H."/>
            <person name="Barry K."/>
            <person name="Grigoriev I.V."/>
            <person name="Stajich J.E."/>
            <person name="Kennedy P.G."/>
        </authorList>
    </citation>
    <scope>NUCLEOTIDE SEQUENCE</scope>
    <source>
        <strain evidence="3">DOB743</strain>
    </source>
</reference>
<dbReference type="InterPro" id="IPR029058">
    <property type="entry name" value="AB_hydrolase_fold"/>
</dbReference>
<feature type="domain" description="Alpha/beta hydrolase fold-3" evidence="2">
    <location>
        <begin position="140"/>
        <end position="376"/>
    </location>
</feature>
<dbReference type="OrthoDB" id="2152029at2759"/>
<dbReference type="Proteomes" id="UP000714275">
    <property type="component" value="Unassembled WGS sequence"/>
</dbReference>
<dbReference type="InterPro" id="IPR013094">
    <property type="entry name" value="AB_hydrolase_3"/>
</dbReference>
<keyword evidence="1 3" id="KW-0378">Hydrolase</keyword>
<dbReference type="Pfam" id="PF07859">
    <property type="entry name" value="Abhydrolase_3"/>
    <property type="match status" value="1"/>
</dbReference>
<proteinExistence type="predicted"/>
<sequence length="399" mass="44836">MYECMHQPLKGLYLCYQLISTIFIRMPIWSLQYSLPSKRPRSTWSWGHAMLMRLVRHVVHISSYTGAIFPQPDHRALAPTEEAEGVWVEGAPSKLIKDELKILASVSEVAPDRIPGYWYSRSGAPPKPTQPPQPGEKVFYFFHAGGFTHVSAHPKDFSASITRSLVDLDKSVPRAFALEYRLSSTHPFPKRFPFPAALLDCLSGYNYLVEEIGYEPSDIILVGASAGGNLALALCRYLVEHKSLPKAEFPAPPGNLLLLSPWVDVGNSHEWPGSSSLTFNMDFLGSLNTRSMLYSKQAFLGPYGFGFAILNRYISPASLHPSVHAHFQGFPHTFIAVGTADRFLDQIRTLKRKMVSEMDEGEVTFFEAQDAVHDYLLFKWHPHRPATLKAIATWLSESR</sequence>
<name>A0A9P6ZRD8_9AGAM</name>
<evidence type="ECO:0000313" key="4">
    <source>
        <dbReference type="Proteomes" id="UP000714275"/>
    </source>
</evidence>
<dbReference type="Gene3D" id="3.40.50.1820">
    <property type="entry name" value="alpha/beta hydrolase"/>
    <property type="match status" value="1"/>
</dbReference>
<organism evidence="3 4">
    <name type="scientific">Suillus placidus</name>
    <dbReference type="NCBI Taxonomy" id="48579"/>
    <lineage>
        <taxon>Eukaryota</taxon>
        <taxon>Fungi</taxon>
        <taxon>Dikarya</taxon>
        <taxon>Basidiomycota</taxon>
        <taxon>Agaricomycotina</taxon>
        <taxon>Agaricomycetes</taxon>
        <taxon>Agaricomycetidae</taxon>
        <taxon>Boletales</taxon>
        <taxon>Suillineae</taxon>
        <taxon>Suillaceae</taxon>
        <taxon>Suillus</taxon>
    </lineage>
</organism>
<evidence type="ECO:0000313" key="3">
    <source>
        <dbReference type="EMBL" id="KAG1775358.1"/>
    </source>
</evidence>
<dbReference type="SUPFAM" id="SSF53474">
    <property type="entry name" value="alpha/beta-Hydrolases"/>
    <property type="match status" value="1"/>
</dbReference>
<dbReference type="PANTHER" id="PTHR48081">
    <property type="entry name" value="AB HYDROLASE SUPERFAMILY PROTEIN C4A8.06C"/>
    <property type="match status" value="1"/>
</dbReference>
<dbReference type="AlphaFoldDB" id="A0A9P6ZRD8"/>
<gene>
    <name evidence="3" type="ORF">EV702DRAFT_439992</name>
</gene>
<keyword evidence="4" id="KW-1185">Reference proteome</keyword>
<comment type="caution">
    <text evidence="3">The sequence shown here is derived from an EMBL/GenBank/DDBJ whole genome shotgun (WGS) entry which is preliminary data.</text>
</comment>
<dbReference type="PANTHER" id="PTHR48081:SF8">
    <property type="entry name" value="ALPHA_BETA HYDROLASE FOLD-3 DOMAIN-CONTAINING PROTEIN-RELATED"/>
    <property type="match status" value="1"/>
</dbReference>
<protein>
    <submittedName>
        <fullName evidence="3">Alpha/Beta hydrolase protein</fullName>
    </submittedName>
</protein>
<dbReference type="EMBL" id="JABBWD010000034">
    <property type="protein sequence ID" value="KAG1775358.1"/>
    <property type="molecule type" value="Genomic_DNA"/>
</dbReference>
<accession>A0A9P6ZRD8</accession>
<dbReference type="InterPro" id="IPR050300">
    <property type="entry name" value="GDXG_lipolytic_enzyme"/>
</dbReference>
<evidence type="ECO:0000256" key="1">
    <source>
        <dbReference type="ARBA" id="ARBA00022801"/>
    </source>
</evidence>
<evidence type="ECO:0000259" key="2">
    <source>
        <dbReference type="Pfam" id="PF07859"/>
    </source>
</evidence>